<evidence type="ECO:0000256" key="2">
    <source>
        <dbReference type="ARBA" id="ARBA00022723"/>
    </source>
</evidence>
<dbReference type="InterPro" id="IPR001128">
    <property type="entry name" value="Cyt_P450"/>
</dbReference>
<gene>
    <name evidence="5" type="ORF">Z518_07824</name>
</gene>
<keyword evidence="3" id="KW-0560">Oxidoreductase</keyword>
<dbReference type="PANTHER" id="PTHR46300">
    <property type="entry name" value="P450, PUTATIVE (EUROFUNG)-RELATED-RELATED"/>
    <property type="match status" value="1"/>
</dbReference>
<dbReference type="VEuPathDB" id="FungiDB:Z518_07824"/>
<dbReference type="HOGENOM" id="CLU_1094787_0_0_1"/>
<dbReference type="PRINTS" id="PR00463">
    <property type="entry name" value="EP450I"/>
</dbReference>
<evidence type="ECO:0000256" key="3">
    <source>
        <dbReference type="ARBA" id="ARBA00023002"/>
    </source>
</evidence>
<keyword evidence="6" id="KW-1185">Reference proteome</keyword>
<proteinExistence type="inferred from homology"/>
<keyword evidence="2" id="KW-0479">Metal-binding</keyword>
<evidence type="ECO:0000313" key="6">
    <source>
        <dbReference type="Proteomes" id="UP000053617"/>
    </source>
</evidence>
<dbReference type="InterPro" id="IPR002401">
    <property type="entry name" value="Cyt_P450_E_grp-I"/>
</dbReference>
<dbReference type="GO" id="GO:0004497">
    <property type="term" value="F:monooxygenase activity"/>
    <property type="evidence" value="ECO:0007669"/>
    <property type="project" value="InterPro"/>
</dbReference>
<dbReference type="PANTHER" id="PTHR46300:SF11">
    <property type="entry name" value="OXIDOREDUCTASE, PUTATIVE-RELATED"/>
    <property type="match status" value="1"/>
</dbReference>
<dbReference type="InterPro" id="IPR050364">
    <property type="entry name" value="Cytochrome_P450_fung"/>
</dbReference>
<dbReference type="EMBL" id="KN847480">
    <property type="protein sequence ID" value="KIX01885.1"/>
    <property type="molecule type" value="Genomic_DNA"/>
</dbReference>
<sequence>MDKQTAATSGTHPQPVVANLVSGGMRILLMSYTPTWRTIRTIVHRLLAVTAANFKSVQQFETKQFLYDLLTDNEDQRKFLSCSALCYLSSSNSVVRQAGGFICKYCGFIRSLINQRTSQEQEGVQEIYHVLEELAILSHTRRLHGTKSAESEYSSKGIDDLQAAYISGRLIEAGLDTTSGFLRIAFKYLVKYKGVRDRVYQAIPEIVPDDRLPTFEDQGKMPLVLALIKELQRHRPPAYIGIPHYTTSDVVYKN</sequence>
<dbReference type="Pfam" id="PF00067">
    <property type="entry name" value="p450"/>
    <property type="match status" value="1"/>
</dbReference>
<name>A0A0D2IZ34_9EURO</name>
<dbReference type="InterPro" id="IPR036396">
    <property type="entry name" value="Cyt_P450_sf"/>
</dbReference>
<protein>
    <submittedName>
        <fullName evidence="5">Uncharacterized protein</fullName>
    </submittedName>
</protein>
<keyword evidence="4" id="KW-0408">Iron</keyword>
<dbReference type="GO" id="GO:0016705">
    <property type="term" value="F:oxidoreductase activity, acting on paired donors, with incorporation or reduction of molecular oxygen"/>
    <property type="evidence" value="ECO:0007669"/>
    <property type="project" value="InterPro"/>
</dbReference>
<evidence type="ECO:0000256" key="1">
    <source>
        <dbReference type="ARBA" id="ARBA00010617"/>
    </source>
</evidence>
<accession>A0A0D2IZ34</accession>
<evidence type="ECO:0000256" key="4">
    <source>
        <dbReference type="ARBA" id="ARBA00023004"/>
    </source>
</evidence>
<dbReference type="STRING" id="1442369.A0A0D2IZ34"/>
<reference evidence="5 6" key="1">
    <citation type="submission" date="2015-01" db="EMBL/GenBank/DDBJ databases">
        <title>The Genome Sequence of Rhinocladiella mackenzie CBS 650.93.</title>
        <authorList>
            <consortium name="The Broad Institute Genomics Platform"/>
            <person name="Cuomo C."/>
            <person name="de Hoog S."/>
            <person name="Gorbushina A."/>
            <person name="Stielow B."/>
            <person name="Teixiera M."/>
            <person name="Abouelleil A."/>
            <person name="Chapman S.B."/>
            <person name="Priest M."/>
            <person name="Young S.K."/>
            <person name="Wortman J."/>
            <person name="Nusbaum C."/>
            <person name="Birren B."/>
        </authorList>
    </citation>
    <scope>NUCLEOTIDE SEQUENCE [LARGE SCALE GENOMIC DNA]</scope>
    <source>
        <strain evidence="5 6">CBS 650.93</strain>
    </source>
</reference>
<dbReference type="RefSeq" id="XP_013269021.1">
    <property type="nucleotide sequence ID" value="XM_013413567.1"/>
</dbReference>
<dbReference type="GO" id="GO:0005506">
    <property type="term" value="F:iron ion binding"/>
    <property type="evidence" value="ECO:0007669"/>
    <property type="project" value="InterPro"/>
</dbReference>
<dbReference type="OrthoDB" id="1103324at2759"/>
<dbReference type="GeneID" id="25295895"/>
<evidence type="ECO:0000313" key="5">
    <source>
        <dbReference type="EMBL" id="KIX01885.1"/>
    </source>
</evidence>
<dbReference type="AlphaFoldDB" id="A0A0D2IZ34"/>
<dbReference type="GO" id="GO:0020037">
    <property type="term" value="F:heme binding"/>
    <property type="evidence" value="ECO:0007669"/>
    <property type="project" value="InterPro"/>
</dbReference>
<comment type="similarity">
    <text evidence="1">Belongs to the cytochrome P450 family.</text>
</comment>
<dbReference type="Gene3D" id="1.10.630.10">
    <property type="entry name" value="Cytochrome P450"/>
    <property type="match status" value="1"/>
</dbReference>
<organism evidence="5 6">
    <name type="scientific">Rhinocladiella mackenziei CBS 650.93</name>
    <dbReference type="NCBI Taxonomy" id="1442369"/>
    <lineage>
        <taxon>Eukaryota</taxon>
        <taxon>Fungi</taxon>
        <taxon>Dikarya</taxon>
        <taxon>Ascomycota</taxon>
        <taxon>Pezizomycotina</taxon>
        <taxon>Eurotiomycetes</taxon>
        <taxon>Chaetothyriomycetidae</taxon>
        <taxon>Chaetothyriales</taxon>
        <taxon>Herpotrichiellaceae</taxon>
        <taxon>Rhinocladiella</taxon>
    </lineage>
</organism>
<dbReference type="Proteomes" id="UP000053617">
    <property type="component" value="Unassembled WGS sequence"/>
</dbReference>
<dbReference type="SUPFAM" id="SSF48264">
    <property type="entry name" value="Cytochrome P450"/>
    <property type="match status" value="1"/>
</dbReference>